<sequence>PKVVVPMHYKTEVLSWELEPVERFLKEIGVEQVVSQP</sequence>
<protein>
    <submittedName>
        <fullName evidence="1">Uncharacterized protein</fullName>
    </submittedName>
</protein>
<organism evidence="1">
    <name type="scientific">marine sediment metagenome</name>
    <dbReference type="NCBI Taxonomy" id="412755"/>
    <lineage>
        <taxon>unclassified sequences</taxon>
        <taxon>metagenomes</taxon>
        <taxon>ecological metagenomes</taxon>
    </lineage>
</organism>
<feature type="non-terminal residue" evidence="1">
    <location>
        <position position="1"/>
    </location>
</feature>
<dbReference type="EMBL" id="BART01042262">
    <property type="protein sequence ID" value="GAH21753.1"/>
    <property type="molecule type" value="Genomic_DNA"/>
</dbReference>
<dbReference type="InterPro" id="IPR036866">
    <property type="entry name" value="RibonucZ/Hydroxyglut_hydro"/>
</dbReference>
<name>X1FLU7_9ZZZZ</name>
<gene>
    <name evidence="1" type="ORF">S01H4_67309</name>
</gene>
<proteinExistence type="predicted"/>
<accession>X1FLU7</accession>
<dbReference type="AlphaFoldDB" id="X1FLU7"/>
<evidence type="ECO:0000313" key="1">
    <source>
        <dbReference type="EMBL" id="GAH21753.1"/>
    </source>
</evidence>
<feature type="non-terminal residue" evidence="1">
    <location>
        <position position="37"/>
    </location>
</feature>
<reference evidence="1" key="1">
    <citation type="journal article" date="2014" name="Front. Microbiol.">
        <title>High frequency of phylogenetically diverse reductive dehalogenase-homologous genes in deep subseafloor sedimentary metagenomes.</title>
        <authorList>
            <person name="Kawai M."/>
            <person name="Futagami T."/>
            <person name="Toyoda A."/>
            <person name="Takaki Y."/>
            <person name="Nishi S."/>
            <person name="Hori S."/>
            <person name="Arai W."/>
            <person name="Tsubouchi T."/>
            <person name="Morono Y."/>
            <person name="Uchiyama I."/>
            <person name="Ito T."/>
            <person name="Fujiyama A."/>
            <person name="Inagaki F."/>
            <person name="Takami H."/>
        </authorList>
    </citation>
    <scope>NUCLEOTIDE SEQUENCE</scope>
    <source>
        <strain evidence="1">Expedition CK06-06</strain>
    </source>
</reference>
<comment type="caution">
    <text evidence="1">The sequence shown here is derived from an EMBL/GenBank/DDBJ whole genome shotgun (WGS) entry which is preliminary data.</text>
</comment>
<dbReference type="Gene3D" id="3.60.15.10">
    <property type="entry name" value="Ribonuclease Z/Hydroxyacylglutathione hydrolase-like"/>
    <property type="match status" value="1"/>
</dbReference>